<evidence type="ECO:0000313" key="2">
    <source>
        <dbReference type="Proteomes" id="UP000191285"/>
    </source>
</evidence>
<dbReference type="Proteomes" id="UP000191285">
    <property type="component" value="Unassembled WGS sequence"/>
</dbReference>
<organism evidence="1 2">
    <name type="scientific">Penicillium steckii</name>
    <dbReference type="NCBI Taxonomy" id="303698"/>
    <lineage>
        <taxon>Eukaryota</taxon>
        <taxon>Fungi</taxon>
        <taxon>Dikarya</taxon>
        <taxon>Ascomycota</taxon>
        <taxon>Pezizomycotina</taxon>
        <taxon>Eurotiomycetes</taxon>
        <taxon>Eurotiomycetidae</taxon>
        <taxon>Eurotiales</taxon>
        <taxon>Aspergillaceae</taxon>
        <taxon>Penicillium</taxon>
    </lineage>
</organism>
<accession>A0A1V6STF5</accession>
<dbReference type="EMBL" id="MLKD01000022">
    <property type="protein sequence ID" value="OQE17040.1"/>
    <property type="molecule type" value="Genomic_DNA"/>
</dbReference>
<dbReference type="AlphaFoldDB" id="A0A1V6STF5"/>
<evidence type="ECO:0000313" key="1">
    <source>
        <dbReference type="EMBL" id="OQE17040.1"/>
    </source>
</evidence>
<proteinExistence type="predicted"/>
<sequence>MSAEGYIWRATDAARRNPNVMEVGLVPGAGRKRPCASFDTILKCRTTHVPGSPYVQQQKWLISDLPNLYRLATTGDRWPGDQVIFKLNGQPFIDDMLSRLSALSQGPVIPSPFLPSSPFYDGSNQKPSISGCMSTLELFMGRIWEPRGLPDVGQIVEGFINPLSLQRMGDSDEKVTTQIDEHRMTTGNKNRFSGDPDMLLFELSAYMFTSCVPS</sequence>
<reference evidence="2" key="1">
    <citation type="journal article" date="2017" name="Nat. Microbiol.">
        <title>Global analysis of biosynthetic gene clusters reveals vast potential of secondary metabolite production in Penicillium species.</title>
        <authorList>
            <person name="Nielsen J.C."/>
            <person name="Grijseels S."/>
            <person name="Prigent S."/>
            <person name="Ji B."/>
            <person name="Dainat J."/>
            <person name="Nielsen K.F."/>
            <person name="Frisvad J.C."/>
            <person name="Workman M."/>
            <person name="Nielsen J."/>
        </authorList>
    </citation>
    <scope>NUCLEOTIDE SEQUENCE [LARGE SCALE GENOMIC DNA]</scope>
    <source>
        <strain evidence="2">IBT 24891</strain>
    </source>
</reference>
<comment type="caution">
    <text evidence="1">The sequence shown here is derived from an EMBL/GenBank/DDBJ whole genome shotgun (WGS) entry which is preliminary data.</text>
</comment>
<name>A0A1V6STF5_9EURO</name>
<gene>
    <name evidence="1" type="ORF">PENSTE_c022G00239</name>
</gene>
<protein>
    <submittedName>
        <fullName evidence="1">Uncharacterized protein</fullName>
    </submittedName>
</protein>
<keyword evidence="2" id="KW-1185">Reference proteome</keyword>